<protein>
    <submittedName>
        <fullName evidence="2">Uncharacterized protein</fullName>
    </submittedName>
</protein>
<feature type="compositionally biased region" description="Low complexity" evidence="1">
    <location>
        <begin position="316"/>
        <end position="336"/>
    </location>
</feature>
<proteinExistence type="predicted"/>
<feature type="region of interest" description="Disordered" evidence="1">
    <location>
        <begin position="411"/>
        <end position="456"/>
    </location>
</feature>
<feature type="region of interest" description="Disordered" evidence="1">
    <location>
        <begin position="137"/>
        <end position="208"/>
    </location>
</feature>
<dbReference type="AlphaFoldDB" id="A0A8H6RG32"/>
<feature type="region of interest" description="Disordered" evidence="1">
    <location>
        <begin position="1"/>
        <end position="32"/>
    </location>
</feature>
<keyword evidence="3" id="KW-1185">Reference proteome</keyword>
<evidence type="ECO:0000313" key="3">
    <source>
        <dbReference type="Proteomes" id="UP000660729"/>
    </source>
</evidence>
<name>A0A8H6RG32_9PEZI</name>
<reference evidence="2" key="1">
    <citation type="submission" date="2020-04" db="EMBL/GenBank/DDBJ databases">
        <title>Draft genome resource of the tomato pathogen Pseudocercospora fuligena.</title>
        <authorList>
            <person name="Zaccaron A."/>
        </authorList>
    </citation>
    <scope>NUCLEOTIDE SEQUENCE</scope>
    <source>
        <strain evidence="2">PF001</strain>
    </source>
</reference>
<organism evidence="2 3">
    <name type="scientific">Pseudocercospora fuligena</name>
    <dbReference type="NCBI Taxonomy" id="685502"/>
    <lineage>
        <taxon>Eukaryota</taxon>
        <taxon>Fungi</taxon>
        <taxon>Dikarya</taxon>
        <taxon>Ascomycota</taxon>
        <taxon>Pezizomycotina</taxon>
        <taxon>Dothideomycetes</taxon>
        <taxon>Dothideomycetidae</taxon>
        <taxon>Mycosphaerellales</taxon>
        <taxon>Mycosphaerellaceae</taxon>
        <taxon>Pseudocercospora</taxon>
    </lineage>
</organism>
<accession>A0A8H6RG32</accession>
<comment type="caution">
    <text evidence="2">The sequence shown here is derived from an EMBL/GenBank/DDBJ whole genome shotgun (WGS) entry which is preliminary data.</text>
</comment>
<dbReference type="Proteomes" id="UP000660729">
    <property type="component" value="Unassembled WGS sequence"/>
</dbReference>
<feature type="region of interest" description="Disordered" evidence="1">
    <location>
        <begin position="306"/>
        <end position="347"/>
    </location>
</feature>
<evidence type="ECO:0000313" key="2">
    <source>
        <dbReference type="EMBL" id="KAF7190899.1"/>
    </source>
</evidence>
<feature type="compositionally biased region" description="Basic and acidic residues" evidence="1">
    <location>
        <begin position="152"/>
        <end position="167"/>
    </location>
</feature>
<dbReference type="OrthoDB" id="3643499at2759"/>
<feature type="compositionally biased region" description="Low complexity" evidence="1">
    <location>
        <begin position="168"/>
        <end position="177"/>
    </location>
</feature>
<evidence type="ECO:0000256" key="1">
    <source>
        <dbReference type="SAM" id="MobiDB-lite"/>
    </source>
</evidence>
<feature type="region of interest" description="Disordered" evidence="1">
    <location>
        <begin position="223"/>
        <end position="242"/>
    </location>
</feature>
<gene>
    <name evidence="2" type="ORF">HII31_08058</name>
</gene>
<sequence>MAGSLYDAHRGRPTVSLNQPQRSSRSWTSPNGVEYTVNTTSWDGPGLSFNAMTGSANGPFRTFTAPSRTRQPNHFGGGLFGTAFGLLDDFARAAMQPQHTVIGDSMGQGATTRRVHIQTDSDDEELHLAYGNGLESATAQRKKNNRRSLLGRLKDRIVDGSHPRRQDSSSTSRSQSPAPRPRIPQRPENPERRSSSYRTDTREPEYVQQNIAPEYIEVDYHEEPEQEPIAEPRRSRSRRQSVTEAEMIEALENAVEMERRNVRACKMALTQASRQSHVSSTYLQRIVDELKQHESTLADAIGALNDAKATQHRNSRPPARSRSQPRIRAQQRQSRPTAPPRSFEEEFLDPFGGSSPFFNAHMHRPDMMFRAFDDMHDAHFARTANHFDAFERLFEQTRPAPDDAHFRFFSMPGVGVGPQPERKRQRNSTQPNVPPPAYTSTTFQSAPPPQPPATILRPDEAKRLFKTYNDRWTSLPTTSSDIPYPARGLHAGGLVARDSLWAPNVSDHVSNWSEETVMQANTQAFFLGVVGLVPMYTQNPGTGRIECGFDKNSARKEQIDELVGLLKREKIRWHSDRLGRRSDGRGGVNERLQRDERARAVFHAVCELMERANAV</sequence>
<dbReference type="EMBL" id="JABCIY010000168">
    <property type="protein sequence ID" value="KAF7190899.1"/>
    <property type="molecule type" value="Genomic_DNA"/>
</dbReference>
<feature type="compositionally biased region" description="Basic and acidic residues" evidence="1">
    <location>
        <begin position="188"/>
        <end position="205"/>
    </location>
</feature>
<feature type="compositionally biased region" description="Polar residues" evidence="1">
    <location>
        <begin position="15"/>
        <end position="32"/>
    </location>
</feature>